<organism evidence="9 11">
    <name type="scientific">Gimesia maris</name>
    <dbReference type="NCBI Taxonomy" id="122"/>
    <lineage>
        <taxon>Bacteria</taxon>
        <taxon>Pseudomonadati</taxon>
        <taxon>Planctomycetota</taxon>
        <taxon>Planctomycetia</taxon>
        <taxon>Planctomycetales</taxon>
        <taxon>Planctomycetaceae</taxon>
        <taxon>Gimesia</taxon>
    </lineage>
</organism>
<dbReference type="PRINTS" id="PR00335">
    <property type="entry name" value="KUPTAKETRKA"/>
</dbReference>
<dbReference type="GeneID" id="98649886"/>
<evidence type="ECO:0000313" key="9">
    <source>
        <dbReference type="EMBL" id="HCO23773.1"/>
    </source>
</evidence>
<keyword evidence="3" id="KW-0633">Potassium transport</keyword>
<dbReference type="SUPFAM" id="SSF51735">
    <property type="entry name" value="NAD(P)-binding Rossmann-fold domains"/>
    <property type="match status" value="2"/>
</dbReference>
<dbReference type="RefSeq" id="WP_002644553.1">
    <property type="nucleotide sequence ID" value="NZ_CAXAST010000005.1"/>
</dbReference>
<dbReference type="Pfam" id="PF02254">
    <property type="entry name" value="TrkA_N"/>
    <property type="match status" value="2"/>
</dbReference>
<sequence>MNIVIMGAGTVGTFVADTLCAAQHNVTIIDKSRAALELIEERVDVQTICGSACDSAILFQAGVLGADICLAVTSQDEVNMVGASLAKAMGARRCVARVFNHAYLNLSTFDYQRHFNIDRLLSLEYLTALELAKEIGEPGMFAVENFARGEVVIQVLDVQPGVKADGIELRNLKLPSGVRVGLISDGKNTSIAGADNIIQAGQIVTLIGTQENIDQVHRMFQHKRALKFRVIIAGGGNIGFNLARILQKKEYSVTILEADPQRCDFLSRHLDSTTVLHADATRRTEMEEARVGKADVFIAATGRDEDNIVCGVEAKELGADRIMSIVRRPDYANVLEKLGIDVAVSPREVITRQIMGMVQTGPIISHSEIGGGNSAILEVEVRKNSPITQARLKDLKLRQALIAAVVKEDCVKVPGAEDQIQAGDTVILLCEQDNLNEILPLFKAVKPQN</sequence>
<dbReference type="Proteomes" id="UP000263642">
    <property type="component" value="Unassembled WGS sequence"/>
</dbReference>
<proteinExistence type="predicted"/>
<dbReference type="Gene3D" id="3.30.70.1450">
    <property type="entry name" value="Regulator of K+ conductance, C-terminal domain"/>
    <property type="match status" value="2"/>
</dbReference>
<evidence type="ECO:0000256" key="5">
    <source>
        <dbReference type="ARBA" id="ARBA00023027"/>
    </source>
</evidence>
<evidence type="ECO:0000256" key="4">
    <source>
        <dbReference type="ARBA" id="ARBA00022958"/>
    </source>
</evidence>
<dbReference type="InterPro" id="IPR036291">
    <property type="entry name" value="NAD(P)-bd_dom_sf"/>
</dbReference>
<dbReference type="PANTHER" id="PTHR43833">
    <property type="entry name" value="POTASSIUM CHANNEL PROTEIN 2-RELATED-RELATED"/>
    <property type="match status" value="1"/>
</dbReference>
<gene>
    <name evidence="10" type="primary">trkA</name>
    <name evidence="9" type="ORF">DIT97_12225</name>
    <name evidence="10" type="ORF">GmarT_54600</name>
</gene>
<feature type="domain" description="RCK C-terminal" evidence="8">
    <location>
        <begin position="364"/>
        <end position="444"/>
    </location>
</feature>
<dbReference type="Gene3D" id="3.40.50.720">
    <property type="entry name" value="NAD(P)-binding Rossmann-like Domain"/>
    <property type="match status" value="2"/>
</dbReference>
<dbReference type="InterPro" id="IPR003148">
    <property type="entry name" value="RCK_N"/>
</dbReference>
<dbReference type="EMBL" id="CP042910">
    <property type="protein sequence ID" value="QEG19559.1"/>
    <property type="molecule type" value="Genomic_DNA"/>
</dbReference>
<evidence type="ECO:0000259" key="8">
    <source>
        <dbReference type="PROSITE" id="PS51202"/>
    </source>
</evidence>
<dbReference type="InterPro" id="IPR050721">
    <property type="entry name" value="Trk_Ktr_HKT_K-transport"/>
</dbReference>
<dbReference type="AlphaFoldDB" id="A0A3D3R4L6"/>
<evidence type="ECO:0000313" key="12">
    <source>
        <dbReference type="Proteomes" id="UP000322887"/>
    </source>
</evidence>
<keyword evidence="6" id="KW-0406">Ion transport</keyword>
<dbReference type="InterPro" id="IPR006036">
    <property type="entry name" value="K_uptake_TrkA"/>
</dbReference>
<feature type="domain" description="RCK N-terminal" evidence="7">
    <location>
        <begin position="227"/>
        <end position="344"/>
    </location>
</feature>
<dbReference type="Pfam" id="PF02080">
    <property type="entry name" value="TrkA_C"/>
    <property type="match status" value="2"/>
</dbReference>
<dbReference type="GO" id="GO:0005886">
    <property type="term" value="C:plasma membrane"/>
    <property type="evidence" value="ECO:0007669"/>
    <property type="project" value="InterPro"/>
</dbReference>
<reference evidence="10 12" key="2">
    <citation type="submission" date="2019-08" db="EMBL/GenBank/DDBJ databases">
        <title>Deep-cultivation of Planctomycetes and their phenomic and genomic characterization uncovers novel biology.</title>
        <authorList>
            <person name="Wiegand S."/>
            <person name="Jogler M."/>
            <person name="Boedeker C."/>
            <person name="Pinto D."/>
            <person name="Vollmers J."/>
            <person name="Rivas-Marin E."/>
            <person name="Kohn T."/>
            <person name="Peeters S.H."/>
            <person name="Heuer A."/>
            <person name="Rast P."/>
            <person name="Oberbeckmann S."/>
            <person name="Bunk B."/>
            <person name="Jeske O."/>
            <person name="Meyerdierks A."/>
            <person name="Storesund J.E."/>
            <person name="Kallscheuer N."/>
            <person name="Luecker S."/>
            <person name="Lage O.M."/>
            <person name="Pohl T."/>
            <person name="Merkel B.J."/>
            <person name="Hornburger P."/>
            <person name="Mueller R.-W."/>
            <person name="Bruemmer F."/>
            <person name="Labrenz M."/>
            <person name="Spormann A.M."/>
            <person name="Op den Camp H."/>
            <person name="Overmann J."/>
            <person name="Amann R."/>
            <person name="Jetten M.S.M."/>
            <person name="Mascher T."/>
            <person name="Medema M.H."/>
            <person name="Devos D.P."/>
            <person name="Kaster A.-K."/>
            <person name="Ovreas L."/>
            <person name="Rohde M."/>
            <person name="Galperin M.Y."/>
            <person name="Jogler C."/>
        </authorList>
    </citation>
    <scope>NUCLEOTIDE SEQUENCE [LARGE SCALE GENOMIC DNA]</scope>
    <source>
        <strain evidence="10 12">DSM 8797</strain>
    </source>
</reference>
<evidence type="ECO:0000256" key="6">
    <source>
        <dbReference type="ARBA" id="ARBA00023065"/>
    </source>
</evidence>
<evidence type="ECO:0000259" key="7">
    <source>
        <dbReference type="PROSITE" id="PS51201"/>
    </source>
</evidence>
<dbReference type="InterPro" id="IPR036721">
    <property type="entry name" value="RCK_C_sf"/>
</dbReference>
<keyword evidence="2" id="KW-0813">Transport</keyword>
<dbReference type="SUPFAM" id="SSF116726">
    <property type="entry name" value="TrkA C-terminal domain-like"/>
    <property type="match status" value="2"/>
</dbReference>
<dbReference type="PROSITE" id="PS51201">
    <property type="entry name" value="RCK_N"/>
    <property type="match status" value="2"/>
</dbReference>
<dbReference type="NCBIfam" id="NF007039">
    <property type="entry name" value="PRK09496.3-2"/>
    <property type="match status" value="1"/>
</dbReference>
<keyword evidence="5" id="KW-0520">NAD</keyword>
<evidence type="ECO:0000256" key="2">
    <source>
        <dbReference type="ARBA" id="ARBA00022448"/>
    </source>
</evidence>
<feature type="domain" description="RCK C-terminal" evidence="8">
    <location>
        <begin position="141"/>
        <end position="222"/>
    </location>
</feature>
<dbReference type="PANTHER" id="PTHR43833:SF5">
    <property type="entry name" value="TRK SYSTEM POTASSIUM UPTAKE PROTEIN TRKA"/>
    <property type="match status" value="1"/>
</dbReference>
<dbReference type="Proteomes" id="UP000322887">
    <property type="component" value="Chromosome"/>
</dbReference>
<dbReference type="InterPro" id="IPR006037">
    <property type="entry name" value="RCK_C"/>
</dbReference>
<evidence type="ECO:0000256" key="1">
    <source>
        <dbReference type="ARBA" id="ARBA00017378"/>
    </source>
</evidence>
<feature type="domain" description="RCK N-terminal" evidence="7">
    <location>
        <begin position="1"/>
        <end position="127"/>
    </location>
</feature>
<accession>A0A517XJ62</accession>
<accession>A0A3D3R4L6</accession>
<evidence type="ECO:0000256" key="3">
    <source>
        <dbReference type="ARBA" id="ARBA00022538"/>
    </source>
</evidence>
<keyword evidence="4" id="KW-0630">Potassium</keyword>
<keyword evidence="12" id="KW-1185">Reference proteome</keyword>
<dbReference type="EMBL" id="DQAY01000069">
    <property type="protein sequence ID" value="HCO23773.1"/>
    <property type="molecule type" value="Genomic_DNA"/>
</dbReference>
<name>A0A3D3R4L6_9PLAN</name>
<dbReference type="GO" id="GO:0015079">
    <property type="term" value="F:potassium ion transmembrane transporter activity"/>
    <property type="evidence" value="ECO:0007669"/>
    <property type="project" value="InterPro"/>
</dbReference>
<protein>
    <recommendedName>
        <fullName evidence="1">Trk system potassium uptake protein TrkA</fullName>
    </recommendedName>
</protein>
<evidence type="ECO:0000313" key="10">
    <source>
        <dbReference type="EMBL" id="QEG19559.1"/>
    </source>
</evidence>
<dbReference type="PROSITE" id="PS51202">
    <property type="entry name" value="RCK_C"/>
    <property type="match status" value="2"/>
</dbReference>
<reference evidence="9 11" key="1">
    <citation type="journal article" date="2018" name="Nat. Biotechnol.">
        <title>A standardized bacterial taxonomy based on genome phylogeny substantially revises the tree of life.</title>
        <authorList>
            <person name="Parks D.H."/>
            <person name="Chuvochina M."/>
            <person name="Waite D.W."/>
            <person name="Rinke C."/>
            <person name="Skarshewski A."/>
            <person name="Chaumeil P.A."/>
            <person name="Hugenholtz P."/>
        </authorList>
    </citation>
    <scope>NUCLEOTIDE SEQUENCE [LARGE SCALE GENOMIC DNA]</scope>
    <source>
        <strain evidence="9">UBA9375</strain>
    </source>
</reference>
<evidence type="ECO:0000313" key="11">
    <source>
        <dbReference type="Proteomes" id="UP000263642"/>
    </source>
</evidence>